<gene>
    <name evidence="2" type="ORF">FJM51_12865</name>
</gene>
<dbReference type="EMBL" id="VFRP01000012">
    <property type="protein sequence ID" value="TPE49854.1"/>
    <property type="molecule type" value="Genomic_DNA"/>
</dbReference>
<dbReference type="InterPro" id="IPR013762">
    <property type="entry name" value="Integrase-like_cat_sf"/>
</dbReference>
<dbReference type="InterPro" id="IPR011010">
    <property type="entry name" value="DNA_brk_join_enz"/>
</dbReference>
<dbReference type="Proteomes" id="UP000319255">
    <property type="component" value="Unassembled WGS sequence"/>
</dbReference>
<sequence length="159" mass="17693">MRRAPASCRRGARGWKLCDQPETAGEPKRRAEIVDPRRPLLTNSRGNPWTASGFGASWRTELIRLGLRPERNDELEPGAFRPTFHGLRHTNATLIATAVARNPDTFGGIARVKAMLGHMSEAMARHYARRAEVEHLNAETILLLPEIGNTPAWIGNNPE</sequence>
<comment type="caution">
    <text evidence="2">The sequence shown here is derived from an EMBL/GenBank/DDBJ whole genome shotgun (WGS) entry which is preliminary data.</text>
</comment>
<accession>A0A501WNS8</accession>
<dbReference type="RefSeq" id="WP_140454553.1">
    <property type="nucleotide sequence ID" value="NZ_VFRP01000012.1"/>
</dbReference>
<keyword evidence="1" id="KW-0233">DNA recombination</keyword>
<dbReference type="OrthoDB" id="7510934at2"/>
<dbReference type="SUPFAM" id="SSF56349">
    <property type="entry name" value="DNA breaking-rejoining enzymes"/>
    <property type="match status" value="1"/>
</dbReference>
<keyword evidence="3" id="KW-1185">Reference proteome</keyword>
<organism evidence="2 3">
    <name type="scientific">Amaricoccus solimangrovi</name>
    <dbReference type="NCBI Taxonomy" id="2589815"/>
    <lineage>
        <taxon>Bacteria</taxon>
        <taxon>Pseudomonadati</taxon>
        <taxon>Pseudomonadota</taxon>
        <taxon>Alphaproteobacteria</taxon>
        <taxon>Rhodobacterales</taxon>
        <taxon>Paracoccaceae</taxon>
        <taxon>Amaricoccus</taxon>
    </lineage>
</organism>
<protein>
    <submittedName>
        <fullName evidence="2">Uncharacterized protein</fullName>
    </submittedName>
</protein>
<dbReference type="Gene3D" id="1.10.443.10">
    <property type="entry name" value="Intergrase catalytic core"/>
    <property type="match status" value="1"/>
</dbReference>
<name>A0A501WNS8_9RHOB</name>
<proteinExistence type="predicted"/>
<dbReference type="GO" id="GO:0006310">
    <property type="term" value="P:DNA recombination"/>
    <property type="evidence" value="ECO:0007669"/>
    <property type="project" value="UniProtKB-KW"/>
</dbReference>
<dbReference type="AlphaFoldDB" id="A0A501WNS8"/>
<evidence type="ECO:0000256" key="1">
    <source>
        <dbReference type="ARBA" id="ARBA00023172"/>
    </source>
</evidence>
<dbReference type="GO" id="GO:0003677">
    <property type="term" value="F:DNA binding"/>
    <property type="evidence" value="ECO:0007669"/>
    <property type="project" value="InterPro"/>
</dbReference>
<reference evidence="2 3" key="1">
    <citation type="submission" date="2019-06" db="EMBL/GenBank/DDBJ databases">
        <title>A novel bacterium of genus Amaricoccus, isolated from marine sediment.</title>
        <authorList>
            <person name="Huang H."/>
            <person name="Mo K."/>
            <person name="Hu Y."/>
        </authorList>
    </citation>
    <scope>NUCLEOTIDE SEQUENCE [LARGE SCALE GENOMIC DNA]</scope>
    <source>
        <strain evidence="2 3">HB172011</strain>
    </source>
</reference>
<dbReference type="GO" id="GO:0015074">
    <property type="term" value="P:DNA integration"/>
    <property type="evidence" value="ECO:0007669"/>
    <property type="project" value="InterPro"/>
</dbReference>
<evidence type="ECO:0000313" key="3">
    <source>
        <dbReference type="Proteomes" id="UP000319255"/>
    </source>
</evidence>
<evidence type="ECO:0000313" key="2">
    <source>
        <dbReference type="EMBL" id="TPE49854.1"/>
    </source>
</evidence>